<dbReference type="InterPro" id="IPR036779">
    <property type="entry name" value="LysM_dom_sf"/>
</dbReference>
<keyword evidence="3" id="KW-1185">Reference proteome</keyword>
<feature type="domain" description="LysM" evidence="1">
    <location>
        <begin position="27"/>
        <end position="76"/>
    </location>
</feature>
<dbReference type="RefSeq" id="WP_268041795.1">
    <property type="nucleotide sequence ID" value="NZ_CP104064.1"/>
</dbReference>
<reference evidence="2" key="1">
    <citation type="submission" date="2022-08" db="EMBL/GenBank/DDBJ databases">
        <title>Alicyclobacillus dauci DSM2870, complete genome.</title>
        <authorList>
            <person name="Wang Q."/>
            <person name="Cai R."/>
            <person name="Wang Z."/>
        </authorList>
    </citation>
    <scope>NUCLEOTIDE SEQUENCE</scope>
    <source>
        <strain evidence="2">DSM 28700</strain>
    </source>
</reference>
<dbReference type="SUPFAM" id="SSF54106">
    <property type="entry name" value="LysM domain"/>
    <property type="match status" value="1"/>
</dbReference>
<dbReference type="Proteomes" id="UP001164803">
    <property type="component" value="Chromosome"/>
</dbReference>
<dbReference type="Pfam" id="PF01476">
    <property type="entry name" value="LysM"/>
    <property type="match status" value="1"/>
</dbReference>
<dbReference type="InterPro" id="IPR018392">
    <property type="entry name" value="LysM"/>
</dbReference>
<dbReference type="EMBL" id="CP104064">
    <property type="protein sequence ID" value="WAH35011.1"/>
    <property type="molecule type" value="Genomic_DNA"/>
</dbReference>
<evidence type="ECO:0000259" key="1">
    <source>
        <dbReference type="PROSITE" id="PS51782"/>
    </source>
</evidence>
<organism evidence="2 3">
    <name type="scientific">Alicyclobacillus dauci</name>
    <dbReference type="NCBI Taxonomy" id="1475485"/>
    <lineage>
        <taxon>Bacteria</taxon>
        <taxon>Bacillati</taxon>
        <taxon>Bacillota</taxon>
        <taxon>Bacilli</taxon>
        <taxon>Bacillales</taxon>
        <taxon>Alicyclobacillaceae</taxon>
        <taxon>Alicyclobacillus</taxon>
    </lineage>
</organism>
<accession>A0ABY6YX06</accession>
<gene>
    <name evidence="2" type="ORF">NZD86_11790</name>
</gene>
<dbReference type="PROSITE" id="PS51782">
    <property type="entry name" value="LYSM"/>
    <property type="match status" value="1"/>
</dbReference>
<dbReference type="CDD" id="cd00118">
    <property type="entry name" value="LysM"/>
    <property type="match status" value="1"/>
</dbReference>
<proteinExistence type="predicted"/>
<protein>
    <submittedName>
        <fullName evidence="2">LysM peptidoglycan-binding domain-containing protein</fullName>
    </submittedName>
</protein>
<dbReference type="Gene3D" id="3.10.350.10">
    <property type="entry name" value="LysM domain"/>
    <property type="match status" value="1"/>
</dbReference>
<evidence type="ECO:0000313" key="3">
    <source>
        <dbReference type="Proteomes" id="UP001164803"/>
    </source>
</evidence>
<evidence type="ECO:0000313" key="2">
    <source>
        <dbReference type="EMBL" id="WAH35011.1"/>
    </source>
</evidence>
<sequence>MAAALVTGVAVHYGGNKGDVPANTKTMTYIVAPGESEWSIIEQYDKRDDPRKARDWIDQRNGLTSDELQPGQELVIPVGR</sequence>
<name>A0ABY6YX06_9BACL</name>